<dbReference type="GO" id="GO:0010181">
    <property type="term" value="F:FMN binding"/>
    <property type="evidence" value="ECO:0007669"/>
    <property type="project" value="InterPro"/>
</dbReference>
<dbReference type="GO" id="GO:0003959">
    <property type="term" value="F:NADPH dehydrogenase activity"/>
    <property type="evidence" value="ECO:0007669"/>
    <property type="project" value="InterPro"/>
</dbReference>
<keyword evidence="3" id="KW-0288">FMN</keyword>
<reference evidence="7 8" key="1">
    <citation type="submission" date="2017-06" db="EMBL/GenBank/DDBJ databases">
        <authorList>
            <person name="Kim H.J."/>
            <person name="Triplett B.A."/>
        </authorList>
    </citation>
    <scope>NUCLEOTIDE SEQUENCE [LARGE SCALE GENOMIC DNA]</scope>
    <source>
        <strain evidence="7 8">B29T1</strain>
    </source>
</reference>
<gene>
    <name evidence="7" type="ORF">SAMN07250955_106273</name>
</gene>
<name>A0A212RAI0_9PROT</name>
<keyword evidence="5" id="KW-0560">Oxidoreductase</keyword>
<dbReference type="SUPFAM" id="SSF51395">
    <property type="entry name" value="FMN-linked oxidoreductases"/>
    <property type="match status" value="1"/>
</dbReference>
<comment type="cofactor">
    <cofactor evidence="1">
        <name>FMN</name>
        <dbReference type="ChEBI" id="CHEBI:58210"/>
    </cofactor>
</comment>
<dbReference type="EMBL" id="FYEH01000006">
    <property type="protein sequence ID" value="SNB69025.1"/>
    <property type="molecule type" value="Genomic_DNA"/>
</dbReference>
<dbReference type="InterPro" id="IPR013785">
    <property type="entry name" value="Aldolase_TIM"/>
</dbReference>
<dbReference type="Pfam" id="PF00724">
    <property type="entry name" value="Oxidored_FMN"/>
    <property type="match status" value="1"/>
</dbReference>
<feature type="domain" description="NADH:flavin oxidoreductase/NADH oxidase N-terminal" evidence="6">
    <location>
        <begin position="3"/>
        <end position="337"/>
    </location>
</feature>
<dbReference type="Proteomes" id="UP000197065">
    <property type="component" value="Unassembled WGS sequence"/>
</dbReference>
<dbReference type="InterPro" id="IPR044152">
    <property type="entry name" value="YqjM-like"/>
</dbReference>
<sequence>MTKLFEPLSLRGTQLVNRIAVAPMCQYVADEGTMTSWHLMHLGQFACGGSGLVIVEATGVSPEARITHGCVGLWSDANEEGMRPVLEFARTYGTAKMGIQLGHAGRKASVRTPLEGGGPLPAKEGAWQTVGPSALAYAPDWHVPTALDAAGLARIRQDYEAAARRAVRLGFELIEIHMAHGYLLHQFLSPISNQREDGYGGALEGRMRFPLEIFEAVRAVVPDHLPVGVRVSATDWVEGGWDCPQTVEFAKVLDTKGCDFIDVSSGGNSPLQRIQVGLGYQLPFARAIKAAVQMKVMAVGMIIDGPQAEAILRDGDADMIALARAAMDDPHWAWHAARALGVVIPYPPQYARAHPDVWDPWKKRA</sequence>
<dbReference type="OrthoDB" id="9804454at2"/>
<keyword evidence="8" id="KW-1185">Reference proteome</keyword>
<dbReference type="CDD" id="cd02932">
    <property type="entry name" value="OYE_YqiM_FMN"/>
    <property type="match status" value="1"/>
</dbReference>
<protein>
    <submittedName>
        <fullName evidence="7">2,4-dienoyl-CoA reductase</fullName>
    </submittedName>
</protein>
<dbReference type="PANTHER" id="PTHR43303">
    <property type="entry name" value="NADPH DEHYDROGENASE C23G7.10C-RELATED"/>
    <property type="match status" value="1"/>
</dbReference>
<keyword evidence="2" id="KW-0285">Flavoprotein</keyword>
<evidence type="ECO:0000259" key="6">
    <source>
        <dbReference type="Pfam" id="PF00724"/>
    </source>
</evidence>
<evidence type="ECO:0000256" key="1">
    <source>
        <dbReference type="ARBA" id="ARBA00001917"/>
    </source>
</evidence>
<dbReference type="Gene3D" id="3.20.20.70">
    <property type="entry name" value="Aldolase class I"/>
    <property type="match status" value="1"/>
</dbReference>
<evidence type="ECO:0000313" key="7">
    <source>
        <dbReference type="EMBL" id="SNB69025.1"/>
    </source>
</evidence>
<evidence type="ECO:0000313" key="8">
    <source>
        <dbReference type="Proteomes" id="UP000197065"/>
    </source>
</evidence>
<dbReference type="PANTHER" id="PTHR43303:SF4">
    <property type="entry name" value="NADPH DEHYDROGENASE C23G7.10C-RELATED"/>
    <property type="match status" value="1"/>
</dbReference>
<dbReference type="GO" id="GO:0050661">
    <property type="term" value="F:NADP binding"/>
    <property type="evidence" value="ECO:0007669"/>
    <property type="project" value="InterPro"/>
</dbReference>
<dbReference type="RefSeq" id="WP_088561551.1">
    <property type="nucleotide sequence ID" value="NZ_FYEH01000006.1"/>
</dbReference>
<evidence type="ECO:0000256" key="4">
    <source>
        <dbReference type="ARBA" id="ARBA00022857"/>
    </source>
</evidence>
<proteinExistence type="predicted"/>
<evidence type="ECO:0000256" key="5">
    <source>
        <dbReference type="ARBA" id="ARBA00023002"/>
    </source>
</evidence>
<accession>A0A212RAI0</accession>
<keyword evidence="4" id="KW-0521">NADP</keyword>
<dbReference type="InterPro" id="IPR001155">
    <property type="entry name" value="OxRdtase_FMN_N"/>
</dbReference>
<evidence type="ECO:0000256" key="3">
    <source>
        <dbReference type="ARBA" id="ARBA00022643"/>
    </source>
</evidence>
<organism evidence="7 8">
    <name type="scientific">Arboricoccus pini</name>
    <dbReference type="NCBI Taxonomy" id="1963835"/>
    <lineage>
        <taxon>Bacteria</taxon>
        <taxon>Pseudomonadati</taxon>
        <taxon>Pseudomonadota</taxon>
        <taxon>Alphaproteobacteria</taxon>
        <taxon>Geminicoccales</taxon>
        <taxon>Geminicoccaceae</taxon>
        <taxon>Arboricoccus</taxon>
    </lineage>
</organism>
<evidence type="ECO:0000256" key="2">
    <source>
        <dbReference type="ARBA" id="ARBA00022630"/>
    </source>
</evidence>
<dbReference type="AlphaFoldDB" id="A0A212RAI0"/>